<dbReference type="Gene3D" id="4.10.280.10">
    <property type="entry name" value="Helix-loop-helix DNA-binding domain"/>
    <property type="match status" value="1"/>
</dbReference>
<protein>
    <recommendedName>
        <fullName evidence="5">BHLH domain-containing protein</fullName>
    </recommendedName>
</protein>
<dbReference type="PANTHER" id="PTHR13864:SF15">
    <property type="entry name" value="T-CELL ACUTE LYMPHOCYTIC LEUKEMIA PROTEIN 1 HOMOLOG-RELATED"/>
    <property type="match status" value="1"/>
</dbReference>
<dbReference type="SUPFAM" id="SSF47459">
    <property type="entry name" value="HLH, helix-loop-helix DNA-binding domain"/>
    <property type="match status" value="1"/>
</dbReference>
<accession>A0A9D4BA70</accession>
<feature type="compositionally biased region" description="Basic and acidic residues" evidence="4">
    <location>
        <begin position="251"/>
        <end position="260"/>
    </location>
</feature>
<comment type="caution">
    <text evidence="6">The sequence shown here is derived from an EMBL/GenBank/DDBJ whole genome shotgun (WGS) entry which is preliminary data.</text>
</comment>
<dbReference type="SMART" id="SM00353">
    <property type="entry name" value="HLH"/>
    <property type="match status" value="1"/>
</dbReference>
<evidence type="ECO:0000259" key="5">
    <source>
        <dbReference type="PROSITE" id="PS50888"/>
    </source>
</evidence>
<evidence type="ECO:0000256" key="1">
    <source>
        <dbReference type="ARBA" id="ARBA00023015"/>
    </source>
</evidence>
<dbReference type="Pfam" id="PF00010">
    <property type="entry name" value="HLH"/>
    <property type="match status" value="1"/>
</dbReference>
<dbReference type="InterPro" id="IPR036638">
    <property type="entry name" value="HLH_DNA-bd_sf"/>
</dbReference>
<dbReference type="OrthoDB" id="10069510at2759"/>
<keyword evidence="7" id="KW-1185">Reference proteome</keyword>
<dbReference type="GO" id="GO:0000981">
    <property type="term" value="F:DNA-binding transcription factor activity, RNA polymerase II-specific"/>
    <property type="evidence" value="ECO:0007669"/>
    <property type="project" value="InterPro"/>
</dbReference>
<name>A0A9D4BA70_DREPO</name>
<reference evidence="6" key="1">
    <citation type="journal article" date="2019" name="bioRxiv">
        <title>The Genome of the Zebra Mussel, Dreissena polymorpha: A Resource for Invasive Species Research.</title>
        <authorList>
            <person name="McCartney M.A."/>
            <person name="Auch B."/>
            <person name="Kono T."/>
            <person name="Mallez S."/>
            <person name="Zhang Y."/>
            <person name="Obille A."/>
            <person name="Becker A."/>
            <person name="Abrahante J.E."/>
            <person name="Garbe J."/>
            <person name="Badalamenti J.P."/>
            <person name="Herman A."/>
            <person name="Mangelson H."/>
            <person name="Liachko I."/>
            <person name="Sullivan S."/>
            <person name="Sone E.D."/>
            <person name="Koren S."/>
            <person name="Silverstein K.A.T."/>
            <person name="Beckman K.B."/>
            <person name="Gohl D.M."/>
        </authorList>
    </citation>
    <scope>NUCLEOTIDE SEQUENCE</scope>
    <source>
        <strain evidence="6">Duluth1</strain>
        <tissue evidence="6">Whole animal</tissue>
    </source>
</reference>
<reference evidence="6" key="2">
    <citation type="submission" date="2020-11" db="EMBL/GenBank/DDBJ databases">
        <authorList>
            <person name="McCartney M.A."/>
            <person name="Auch B."/>
            <person name="Kono T."/>
            <person name="Mallez S."/>
            <person name="Becker A."/>
            <person name="Gohl D.M."/>
            <person name="Silverstein K.A.T."/>
            <person name="Koren S."/>
            <person name="Bechman K.B."/>
            <person name="Herman A."/>
            <person name="Abrahante J.E."/>
            <person name="Garbe J."/>
        </authorList>
    </citation>
    <scope>NUCLEOTIDE SEQUENCE</scope>
    <source>
        <strain evidence="6">Duluth1</strain>
        <tissue evidence="6">Whole animal</tissue>
    </source>
</reference>
<evidence type="ECO:0000256" key="4">
    <source>
        <dbReference type="SAM" id="MobiDB-lite"/>
    </source>
</evidence>
<dbReference type="PROSITE" id="PS50888">
    <property type="entry name" value="BHLH"/>
    <property type="match status" value="1"/>
</dbReference>
<sequence>MASNGGEYRRQISASEKVQPSTFVATREDLLMRKTNPSFSKYRRLSREFSVDSCAQTDDDSEMDMRDDNEDCVFADADNSKQSLIYLDKIRKQNAQSSRLTRSSSLVESVDMPLDLRSRFLDRISVDVTTETVQIRKPVFRRVYTNSRERWRQQNVNSAFSELRRLLPTHPPDKKLSKSEILRFAIKYIRLLSKVVEYQENNNDLSAPRVAFDNNSWKSVLGPLDGVYQVDNVRLLSNASASSDPSMSPEYYRDSFGEDD</sequence>
<evidence type="ECO:0000313" key="7">
    <source>
        <dbReference type="Proteomes" id="UP000828390"/>
    </source>
</evidence>
<keyword evidence="2" id="KW-0238">DNA-binding</keyword>
<dbReference type="FunFam" id="4.10.280.10:FF:000015">
    <property type="entry name" value="T-cell acute lymphocytic leukemia 1"/>
    <property type="match status" value="1"/>
</dbReference>
<dbReference type="GO" id="GO:0000978">
    <property type="term" value="F:RNA polymerase II cis-regulatory region sequence-specific DNA binding"/>
    <property type="evidence" value="ECO:0007669"/>
    <property type="project" value="TreeGrafter"/>
</dbReference>
<dbReference type="EMBL" id="JAIWYP010000016">
    <property type="protein sequence ID" value="KAH3695031.1"/>
    <property type="molecule type" value="Genomic_DNA"/>
</dbReference>
<evidence type="ECO:0000256" key="2">
    <source>
        <dbReference type="ARBA" id="ARBA00023125"/>
    </source>
</evidence>
<organism evidence="6 7">
    <name type="scientific">Dreissena polymorpha</name>
    <name type="common">Zebra mussel</name>
    <name type="synonym">Mytilus polymorpha</name>
    <dbReference type="NCBI Taxonomy" id="45954"/>
    <lineage>
        <taxon>Eukaryota</taxon>
        <taxon>Metazoa</taxon>
        <taxon>Spiralia</taxon>
        <taxon>Lophotrochozoa</taxon>
        <taxon>Mollusca</taxon>
        <taxon>Bivalvia</taxon>
        <taxon>Autobranchia</taxon>
        <taxon>Heteroconchia</taxon>
        <taxon>Euheterodonta</taxon>
        <taxon>Imparidentia</taxon>
        <taxon>Neoheterodontei</taxon>
        <taxon>Myida</taxon>
        <taxon>Dreissenoidea</taxon>
        <taxon>Dreissenidae</taxon>
        <taxon>Dreissena</taxon>
    </lineage>
</organism>
<feature type="compositionally biased region" description="Low complexity" evidence="4">
    <location>
        <begin position="239"/>
        <end position="249"/>
    </location>
</feature>
<feature type="domain" description="BHLH" evidence="5">
    <location>
        <begin position="140"/>
        <end position="192"/>
    </location>
</feature>
<keyword evidence="1" id="KW-0805">Transcription regulation</keyword>
<dbReference type="InterPro" id="IPR040238">
    <property type="entry name" value="TAL-like"/>
</dbReference>
<feature type="region of interest" description="Disordered" evidence="4">
    <location>
        <begin position="239"/>
        <end position="260"/>
    </location>
</feature>
<keyword evidence="3" id="KW-0804">Transcription</keyword>
<dbReference type="AlphaFoldDB" id="A0A9D4BA70"/>
<gene>
    <name evidence="6" type="ORF">DPMN_082479</name>
</gene>
<evidence type="ECO:0000256" key="3">
    <source>
        <dbReference type="ARBA" id="ARBA00023163"/>
    </source>
</evidence>
<dbReference type="CDD" id="cd19708">
    <property type="entry name" value="bHLH_TS_dHLH3B_like"/>
    <property type="match status" value="1"/>
</dbReference>
<dbReference type="InterPro" id="IPR011598">
    <property type="entry name" value="bHLH_dom"/>
</dbReference>
<proteinExistence type="predicted"/>
<dbReference type="PANTHER" id="PTHR13864">
    <property type="entry name" value="T-CELL ACUTE LYMPHOCYTIC LEUKEMIA/STEM CELL LEUKEMIA-RELATED"/>
    <property type="match status" value="1"/>
</dbReference>
<dbReference type="GO" id="GO:0046983">
    <property type="term" value="F:protein dimerization activity"/>
    <property type="evidence" value="ECO:0007669"/>
    <property type="project" value="InterPro"/>
</dbReference>
<evidence type="ECO:0000313" key="6">
    <source>
        <dbReference type="EMBL" id="KAH3695031.1"/>
    </source>
</evidence>
<dbReference type="Proteomes" id="UP000828390">
    <property type="component" value="Unassembled WGS sequence"/>
</dbReference>